<proteinExistence type="predicted"/>
<evidence type="ECO:0000313" key="2">
    <source>
        <dbReference type="EMBL" id="APC50365.1"/>
    </source>
</evidence>
<geneLocation type="plasmid" evidence="2 3">
    <name>unnamed1</name>
</geneLocation>
<name>A0AAC9NMN5_VIRHA</name>
<accession>A0AAC9NMN5</accession>
<evidence type="ECO:0000259" key="1">
    <source>
        <dbReference type="Pfam" id="PF13614"/>
    </source>
</evidence>
<dbReference type="InterPro" id="IPR050678">
    <property type="entry name" value="DNA_Partitioning_ATPase"/>
</dbReference>
<dbReference type="PANTHER" id="PTHR13696:SF99">
    <property type="entry name" value="COBYRINIC ACID AC-DIAMIDE SYNTHASE"/>
    <property type="match status" value="1"/>
</dbReference>
<gene>
    <name evidence="2" type="ORF">BME96_18965</name>
</gene>
<dbReference type="KEGG" id="vhl:BME96_18965"/>
<dbReference type="GeneID" id="71516495"/>
<reference evidence="2 3" key="1">
    <citation type="submission" date="2016-11" db="EMBL/GenBank/DDBJ databases">
        <title>Complete genome sequencing of Virgibacillus halodenitrificans PDB-F2.</title>
        <authorList>
            <person name="Sun Z."/>
            <person name="Zhou Y."/>
            <person name="Li H."/>
        </authorList>
    </citation>
    <scope>NUCLEOTIDE SEQUENCE [LARGE SCALE GENOMIC DNA]</scope>
    <source>
        <strain evidence="2 3">PDB-F2</strain>
        <plasmid evidence="2 3">unnamed1</plasmid>
    </source>
</reference>
<evidence type="ECO:0000313" key="3">
    <source>
        <dbReference type="Proteomes" id="UP000182945"/>
    </source>
</evidence>
<organism evidence="2 3">
    <name type="scientific">Virgibacillus halodenitrificans</name>
    <name type="common">Bacillus halodenitrificans</name>
    <dbReference type="NCBI Taxonomy" id="1482"/>
    <lineage>
        <taxon>Bacteria</taxon>
        <taxon>Bacillati</taxon>
        <taxon>Bacillota</taxon>
        <taxon>Bacilli</taxon>
        <taxon>Bacillales</taxon>
        <taxon>Bacillaceae</taxon>
        <taxon>Virgibacillus</taxon>
    </lineage>
</organism>
<keyword evidence="2" id="KW-0614">Plasmid</keyword>
<dbReference type="Gene3D" id="3.40.50.300">
    <property type="entry name" value="P-loop containing nucleotide triphosphate hydrolases"/>
    <property type="match status" value="1"/>
</dbReference>
<dbReference type="EMBL" id="CP017963">
    <property type="protein sequence ID" value="APC50365.1"/>
    <property type="molecule type" value="Genomic_DNA"/>
</dbReference>
<dbReference type="SUPFAM" id="SSF52540">
    <property type="entry name" value="P-loop containing nucleoside triphosphate hydrolases"/>
    <property type="match status" value="1"/>
</dbReference>
<dbReference type="AlphaFoldDB" id="A0AAC9NMN5"/>
<sequence length="283" mass="32762">MEIKVSEVIERLFDKKSSSEAIVITLANFKGGVGKSTLNSILSYLATEKYGLKVLQIDSDPQMNLTNKMYRTYKNVDFPAKKTFMDGIRAENLKDSITLVNDKLSIIEGEWDLALLTDHIHKKLNADADFYLYDYLIKPLKKEYDLIFFDVIPTTTSYTSNCIVASDYAVMPTQTEEDAYDNTKTYIDYLITMKRDYNPKLELAGIVPYLVANDAVDIKLLKKYQEEYPDITFKNLIKRSARVKTWGLEGISEYKPYDKRTLDMYDMVFREMIERIAVLKKVL</sequence>
<dbReference type="Proteomes" id="UP000182945">
    <property type="component" value="Plasmid unnamed1"/>
</dbReference>
<protein>
    <recommendedName>
        <fullName evidence="1">AAA domain-containing protein</fullName>
    </recommendedName>
</protein>
<dbReference type="PANTHER" id="PTHR13696">
    <property type="entry name" value="P-LOOP CONTAINING NUCLEOSIDE TRIPHOSPHATE HYDROLASE"/>
    <property type="match status" value="1"/>
</dbReference>
<dbReference type="CDD" id="cd02042">
    <property type="entry name" value="ParAB_family"/>
    <property type="match status" value="1"/>
</dbReference>
<dbReference type="Pfam" id="PF13614">
    <property type="entry name" value="AAA_31"/>
    <property type="match status" value="1"/>
</dbReference>
<dbReference type="RefSeq" id="WP_071650085.1">
    <property type="nucleotide sequence ID" value="NZ_CP017963.1"/>
</dbReference>
<feature type="domain" description="AAA" evidence="1">
    <location>
        <begin position="23"/>
        <end position="202"/>
    </location>
</feature>
<dbReference type="InterPro" id="IPR025669">
    <property type="entry name" value="AAA_dom"/>
</dbReference>
<dbReference type="InterPro" id="IPR027417">
    <property type="entry name" value="P-loop_NTPase"/>
</dbReference>